<name>A0ACC5Y8J4_9TELE</name>
<evidence type="ECO:0000313" key="2">
    <source>
        <dbReference type="Proteomes" id="UP000830395"/>
    </source>
</evidence>
<reference evidence="1" key="1">
    <citation type="submission" date="2020-02" db="EMBL/GenBank/DDBJ databases">
        <title>Genome sequencing of the panga catfish, Pangasius djambal.</title>
        <authorList>
            <person name="Wen M."/>
            <person name="Zahm M."/>
            <person name="Roques C."/>
            <person name="Cabau C."/>
            <person name="Klopp C."/>
            <person name="Donnadieu C."/>
            <person name="Jouanno E."/>
            <person name="Avarre J.-C."/>
            <person name="Campet M."/>
            <person name="Ha T."/>
            <person name="Dugue R."/>
            <person name="Lampietro C."/>
            <person name="Louis A."/>
            <person name="Herpin A."/>
            <person name="Echchiki A."/>
            <person name="Berthelot C."/>
            <person name="Parey E."/>
            <person name="Roest-Crollius H."/>
            <person name="Braasch I."/>
            <person name="Postlethwait J.H."/>
            <person name="Bobe J."/>
            <person name="Montfort J."/>
            <person name="Bouchez O."/>
            <person name="Begum T."/>
            <person name="Schartl M."/>
            <person name="Gustiano R."/>
            <person name="Guiguen Y."/>
        </authorList>
    </citation>
    <scope>NUCLEOTIDE SEQUENCE</scope>
    <source>
        <strain evidence="1">Pdj_M5554</strain>
    </source>
</reference>
<proteinExistence type="predicted"/>
<gene>
    <name evidence="1" type="ORF">PDJAM_G00206560</name>
</gene>
<protein>
    <submittedName>
        <fullName evidence="1">Uncharacterized protein</fullName>
    </submittedName>
</protein>
<organism evidence="1 2">
    <name type="scientific">Pangasius djambal</name>
    <dbReference type="NCBI Taxonomy" id="1691987"/>
    <lineage>
        <taxon>Eukaryota</taxon>
        <taxon>Metazoa</taxon>
        <taxon>Chordata</taxon>
        <taxon>Craniata</taxon>
        <taxon>Vertebrata</taxon>
        <taxon>Euteleostomi</taxon>
        <taxon>Actinopterygii</taxon>
        <taxon>Neopterygii</taxon>
        <taxon>Teleostei</taxon>
        <taxon>Ostariophysi</taxon>
        <taxon>Siluriformes</taxon>
        <taxon>Pangasiidae</taxon>
        <taxon>Pangasius</taxon>
    </lineage>
</organism>
<keyword evidence="2" id="KW-1185">Reference proteome</keyword>
<evidence type="ECO:0000313" key="1">
    <source>
        <dbReference type="EMBL" id="MCJ8732054.1"/>
    </source>
</evidence>
<dbReference type="Proteomes" id="UP000830395">
    <property type="component" value="Chromosome 4"/>
</dbReference>
<accession>A0ACC5Y8J4</accession>
<sequence>MAVFQRFQRLPFVSRCLKPQTCNVTAHKTVTERIQQRRAHDAAPTRRPFSRVTPDDLSFFSHLLPGRTITDPDVLESCNVDWLKTVKGSSEVLLRPKTTEEVSQVLRNLAVSPQGGNTGLVGGSVPVFDEIILSTALMNRVLTFDSISGILTCQAGCVLESLSQYVEERDFVMPLDLGAKGSCHIGGNVSTNAGGLRLLRYGSLRGTVLGLEVVLADGRVLDCLAKLRKDNTGYDVKQLFIGSEGTLGVITGVSILCPRKPKSVNVAFLGCSSFQNLLETFQMCRGMLGEILSAFEFLDASCMSLVEKHLKLANPITESPFYIVIETAGSSAAHDEEKLHNFLDKVMASSLVVDGAVATEEAKIKALWSIRERITEALRHDGYTYKYDISLPLEKIYDLVTDMRAHLGNRAKNVVGYGHVGDGNLHLNITSPREDAALLAAIEPYVYEWTWKRQGSISAEHGLGLKKRNYIYYSKSQEAVRLMRDFKTMLDPKGILNPYKTLPDHVR</sequence>
<dbReference type="EMBL" id="CM040978">
    <property type="protein sequence ID" value="MCJ8732054.1"/>
    <property type="molecule type" value="Genomic_DNA"/>
</dbReference>
<comment type="caution">
    <text evidence="1">The sequence shown here is derived from an EMBL/GenBank/DDBJ whole genome shotgun (WGS) entry which is preliminary data.</text>
</comment>